<accession>A0ACB7YRS7</accession>
<evidence type="ECO:0000313" key="2">
    <source>
        <dbReference type="Proteomes" id="UP000828048"/>
    </source>
</evidence>
<name>A0ACB7YRS7_9ERIC</name>
<sequence>MASCCPYFVRAISVQRPSSLTEKGAEYYLVDSTGEKIKIGESVRRITKNLIYVADTTFIKKYSALFNLGQEFQWKKKVDFDAWAADILAASPKFIEPHLRSANALVVPRSFDAGVAYQPSWFLHAVIQIKADMEVEIPEEFSPSILAPPAAVAIVHSGNKSWYVKIEDYKLTKGWHDVVCAHTLGRGSKLLFACVGHLEFDLLVFYEEGCERNYVWSTTLPIEHANAPIGWDSEAAMWTTNGSAPLTACLPSSFRGTRHALRCVLLLTAGNLEKLYTTERFRNFCNMHGHHRVTLVMKQKEWTVRCVNGYLTGVGWKDFVQVHKLRPSNVLIISPDINSVLHAMVWSFFLNKLGIQRQLPNHGGKSILLDTHKLALAAAAYRLWGERNNQIFRTTCLTSAAVISWIGAVPMLGGMLRNMIRIA</sequence>
<gene>
    <name evidence="1" type="ORF">Vadar_025763</name>
</gene>
<proteinExistence type="predicted"/>
<comment type="caution">
    <text evidence="1">The sequence shown here is derived from an EMBL/GenBank/DDBJ whole genome shotgun (WGS) entry which is preliminary data.</text>
</comment>
<evidence type="ECO:0000313" key="1">
    <source>
        <dbReference type="EMBL" id="KAH7855519.1"/>
    </source>
</evidence>
<keyword evidence="2" id="KW-1185">Reference proteome</keyword>
<reference evidence="1 2" key="1">
    <citation type="journal article" date="2021" name="Hortic Res">
        <title>High-quality reference genome and annotation aids understanding of berry development for evergreen blueberry (Vaccinium darrowii).</title>
        <authorList>
            <person name="Yu J."/>
            <person name="Hulse-Kemp A.M."/>
            <person name="Babiker E."/>
            <person name="Staton M."/>
        </authorList>
    </citation>
    <scope>NUCLEOTIDE SEQUENCE [LARGE SCALE GENOMIC DNA]</scope>
    <source>
        <strain evidence="2">cv. NJ 8807/NJ 8810</strain>
        <tissue evidence="1">Young leaf</tissue>
    </source>
</reference>
<organism evidence="1 2">
    <name type="scientific">Vaccinium darrowii</name>
    <dbReference type="NCBI Taxonomy" id="229202"/>
    <lineage>
        <taxon>Eukaryota</taxon>
        <taxon>Viridiplantae</taxon>
        <taxon>Streptophyta</taxon>
        <taxon>Embryophyta</taxon>
        <taxon>Tracheophyta</taxon>
        <taxon>Spermatophyta</taxon>
        <taxon>Magnoliopsida</taxon>
        <taxon>eudicotyledons</taxon>
        <taxon>Gunneridae</taxon>
        <taxon>Pentapetalae</taxon>
        <taxon>asterids</taxon>
        <taxon>Ericales</taxon>
        <taxon>Ericaceae</taxon>
        <taxon>Vaccinioideae</taxon>
        <taxon>Vaccinieae</taxon>
        <taxon>Vaccinium</taxon>
    </lineage>
</organism>
<dbReference type="Proteomes" id="UP000828048">
    <property type="component" value="Chromosome 11"/>
</dbReference>
<dbReference type="EMBL" id="CM037161">
    <property type="protein sequence ID" value="KAH7855519.1"/>
    <property type="molecule type" value="Genomic_DNA"/>
</dbReference>
<protein>
    <submittedName>
        <fullName evidence="1">Uncharacterized protein</fullName>
    </submittedName>
</protein>